<keyword evidence="2" id="KW-1185">Reference proteome</keyword>
<dbReference type="Proteomes" id="UP001307889">
    <property type="component" value="Chromosome 7"/>
</dbReference>
<organism evidence="1 2">
    <name type="scientific">Nesidiocoris tenuis</name>
    <dbReference type="NCBI Taxonomy" id="355587"/>
    <lineage>
        <taxon>Eukaryota</taxon>
        <taxon>Metazoa</taxon>
        <taxon>Ecdysozoa</taxon>
        <taxon>Arthropoda</taxon>
        <taxon>Hexapoda</taxon>
        <taxon>Insecta</taxon>
        <taxon>Pterygota</taxon>
        <taxon>Neoptera</taxon>
        <taxon>Paraneoptera</taxon>
        <taxon>Hemiptera</taxon>
        <taxon>Heteroptera</taxon>
        <taxon>Panheteroptera</taxon>
        <taxon>Cimicomorpha</taxon>
        <taxon>Miridae</taxon>
        <taxon>Dicyphina</taxon>
        <taxon>Nesidiocoris</taxon>
    </lineage>
</organism>
<evidence type="ECO:0000313" key="1">
    <source>
        <dbReference type="EMBL" id="BES97033.1"/>
    </source>
</evidence>
<accession>A0ABN7AXY6</accession>
<evidence type="ECO:0000313" key="2">
    <source>
        <dbReference type="Proteomes" id="UP001307889"/>
    </source>
</evidence>
<proteinExistence type="predicted"/>
<dbReference type="EMBL" id="AP028915">
    <property type="protein sequence ID" value="BES97033.1"/>
    <property type="molecule type" value="Genomic_DNA"/>
</dbReference>
<name>A0ABN7AXY6_9HEMI</name>
<sequence>MKEEVEDEMINNRLPTIDLSLHSCPRLFDCVPEFVHVVSLRFSTEIFPKRINCHQFGLTFCQNAAR</sequence>
<reference evidence="1 2" key="1">
    <citation type="submission" date="2023-09" db="EMBL/GenBank/DDBJ databases">
        <title>Nesidiocoris tenuis whole genome shotgun sequence.</title>
        <authorList>
            <person name="Shibata T."/>
            <person name="Shimoda M."/>
            <person name="Kobayashi T."/>
            <person name="Uehara T."/>
        </authorList>
    </citation>
    <scope>NUCLEOTIDE SEQUENCE [LARGE SCALE GENOMIC DNA]</scope>
    <source>
        <strain evidence="1 2">Japan</strain>
    </source>
</reference>
<gene>
    <name evidence="1" type="ORF">NTJ_09846</name>
</gene>
<protein>
    <submittedName>
        <fullName evidence="1">Uncharacterized protein</fullName>
    </submittedName>
</protein>